<evidence type="ECO:0000259" key="10">
    <source>
        <dbReference type="Pfam" id="PF00384"/>
    </source>
</evidence>
<dbReference type="InterPro" id="IPR010046">
    <property type="entry name" value="Mopterin_OxRdtse_a_bac"/>
</dbReference>
<dbReference type="InterPro" id="IPR006656">
    <property type="entry name" value="Mopterin_OxRdtase"/>
</dbReference>
<comment type="similarity">
    <text evidence="3">Belongs to the prokaryotic molybdopterin-containing oxidoreductase family.</text>
</comment>
<comment type="caution">
    <text evidence="12">The sequence shown here is derived from an EMBL/GenBank/DDBJ whole genome shotgun (WGS) entry which is preliminary data.</text>
</comment>
<keyword evidence="7" id="KW-0560">Oxidoreductase</keyword>
<dbReference type="PANTHER" id="PTHR43105">
    <property type="entry name" value="RESPIRATORY NITRATE REDUCTASE"/>
    <property type="match status" value="1"/>
</dbReference>
<evidence type="ECO:0000259" key="11">
    <source>
        <dbReference type="Pfam" id="PF01568"/>
    </source>
</evidence>
<keyword evidence="5" id="KW-0500">Molybdenum</keyword>
<dbReference type="InterPro" id="IPR037951">
    <property type="entry name" value="MopB_CT_YdeP"/>
</dbReference>
<dbReference type="Pfam" id="PF00384">
    <property type="entry name" value="Molybdopterin"/>
    <property type="match status" value="1"/>
</dbReference>
<evidence type="ECO:0000256" key="8">
    <source>
        <dbReference type="ARBA" id="ARBA00023004"/>
    </source>
</evidence>
<dbReference type="SUPFAM" id="SSF53706">
    <property type="entry name" value="Formate dehydrogenase/DMSO reductase, domains 1-3"/>
    <property type="match status" value="1"/>
</dbReference>
<evidence type="ECO:0000256" key="2">
    <source>
        <dbReference type="ARBA" id="ARBA00001966"/>
    </source>
</evidence>
<gene>
    <name evidence="12" type="ORF">HNQ39_001118</name>
</gene>
<dbReference type="InterPro" id="IPR009010">
    <property type="entry name" value="Asp_de-COase-like_dom_sf"/>
</dbReference>
<dbReference type="InterPro" id="IPR041953">
    <property type="entry name" value="YdeP_MopB"/>
</dbReference>
<keyword evidence="6" id="KW-0479">Metal-binding</keyword>
<dbReference type="GO" id="GO:0051539">
    <property type="term" value="F:4 iron, 4 sulfur cluster binding"/>
    <property type="evidence" value="ECO:0007669"/>
    <property type="project" value="UniProtKB-KW"/>
</dbReference>
<protein>
    <submittedName>
        <fullName evidence="12">Molybdopterin-dependent oxidoreductase alpha subunit</fullName>
    </submittedName>
</protein>
<dbReference type="Proteomes" id="UP000520814">
    <property type="component" value="Unassembled WGS sequence"/>
</dbReference>
<dbReference type="PANTHER" id="PTHR43105:SF4">
    <property type="entry name" value="PROTEIN YDEP"/>
    <property type="match status" value="1"/>
</dbReference>
<keyword evidence="8" id="KW-0408">Iron</keyword>
<name>A0A7W9SMH6_ARMRO</name>
<evidence type="ECO:0000313" key="12">
    <source>
        <dbReference type="EMBL" id="MBB6049356.1"/>
    </source>
</evidence>
<dbReference type="Gene3D" id="3.40.228.10">
    <property type="entry name" value="Dimethylsulfoxide Reductase, domain 2"/>
    <property type="match status" value="1"/>
</dbReference>
<dbReference type="GO" id="GO:0008863">
    <property type="term" value="F:formate dehydrogenase (NAD+) activity"/>
    <property type="evidence" value="ECO:0007669"/>
    <property type="project" value="InterPro"/>
</dbReference>
<keyword evidence="13" id="KW-1185">Reference proteome</keyword>
<dbReference type="GO" id="GO:0016020">
    <property type="term" value="C:membrane"/>
    <property type="evidence" value="ECO:0007669"/>
    <property type="project" value="TreeGrafter"/>
</dbReference>
<organism evidence="12 13">
    <name type="scientific">Armatimonas rosea</name>
    <dbReference type="NCBI Taxonomy" id="685828"/>
    <lineage>
        <taxon>Bacteria</taxon>
        <taxon>Bacillati</taxon>
        <taxon>Armatimonadota</taxon>
        <taxon>Armatimonadia</taxon>
        <taxon>Armatimonadales</taxon>
        <taxon>Armatimonadaceae</taxon>
        <taxon>Armatimonas</taxon>
    </lineage>
</organism>
<dbReference type="GO" id="GO:0043546">
    <property type="term" value="F:molybdopterin cofactor binding"/>
    <property type="evidence" value="ECO:0007669"/>
    <property type="project" value="InterPro"/>
</dbReference>
<dbReference type="Gene3D" id="3.40.50.740">
    <property type="match status" value="1"/>
</dbReference>
<dbReference type="CDD" id="cd02787">
    <property type="entry name" value="MopB_CT_ydeP"/>
    <property type="match status" value="1"/>
</dbReference>
<comment type="cofactor">
    <cofactor evidence="1">
        <name>Mo-bis(molybdopterin guanine dinucleotide)</name>
        <dbReference type="ChEBI" id="CHEBI:60539"/>
    </cofactor>
</comment>
<evidence type="ECO:0000256" key="5">
    <source>
        <dbReference type="ARBA" id="ARBA00022505"/>
    </source>
</evidence>
<reference evidence="12 13" key="1">
    <citation type="submission" date="2020-08" db="EMBL/GenBank/DDBJ databases">
        <title>Genomic Encyclopedia of Type Strains, Phase IV (KMG-IV): sequencing the most valuable type-strain genomes for metagenomic binning, comparative biology and taxonomic classification.</title>
        <authorList>
            <person name="Goeker M."/>
        </authorList>
    </citation>
    <scope>NUCLEOTIDE SEQUENCE [LARGE SCALE GENOMIC DNA]</scope>
    <source>
        <strain evidence="12 13">DSM 23562</strain>
    </source>
</reference>
<accession>A0A7W9SMH6</accession>
<evidence type="ECO:0000256" key="9">
    <source>
        <dbReference type="ARBA" id="ARBA00023014"/>
    </source>
</evidence>
<comment type="cofactor">
    <cofactor evidence="2">
        <name>[4Fe-4S] cluster</name>
        <dbReference type="ChEBI" id="CHEBI:49883"/>
    </cofactor>
</comment>
<evidence type="ECO:0000256" key="7">
    <source>
        <dbReference type="ARBA" id="ARBA00023002"/>
    </source>
</evidence>
<evidence type="ECO:0000256" key="1">
    <source>
        <dbReference type="ARBA" id="ARBA00001942"/>
    </source>
</evidence>
<sequence>MSSREKAAAQPPIETHVRLGERKDFAGGKNAVLKATEAMSREQGWARGVKTWLTVNQKEGFDCPSCAWPDPLEHRSRFEFCENGAKAIASEATSKRIGREFFAAHSVQALAQNSDLWLDRQGRLTEPLVLRPGSNHYEPIAWDAAFALIGEHLKALVSPDEAIFYTSGRASNEAAFLYQLFVRRFGTNNLPDCSNMCHESSGVGLSESIGFGKSTVTLAELESADTIFVFGQNPGTNHPRMLTSLQKAVRGGARLVSVNPLPEAGLTAFAHPQEPLGMLDQPTPLACLHLPVRINGDVALLKGLCKAVLEAGAQDSAFIAAHTVGYDAFLADLEATSWQELTESCGVSEAELRRAGELASQAKRLVLCWAMGLTQHKNGVANVQYLVNLALLRGMLGKDGGGLMCVRGHSNVQGDRTMGIYEKMPDSWLDRLGAVFGFTPPRKHGYDTVEAIQAMLDGKARVFFALGGNFLSATPDTEVTAEALRQCALTVQVSTKLNRSHLVTGETALILPCLGRTERDLQSTGEQFVTVEDSVCNVHASRGSLEPASPHLKSEPAIVAGVAQATLGEDWSGFISDYDRIRDKIAAVVPGFEEFNARVRVPGGFILPNPPREREFRTPSGKALFTVHAVPKWHLCESEWLMMTIRTHDQFNTTVYGNDDRYRGIYEGRRVVLLHPDDLAQAGFQQGQLVDIVSVFEGEERRAESFVVVAYAIPRRCCATYFPEANVLIPLRSHAEKSKTPTSKSVIVQLVARAA</sequence>
<dbReference type="CDD" id="cd02767">
    <property type="entry name" value="MopB_ydeP"/>
    <property type="match status" value="1"/>
</dbReference>
<evidence type="ECO:0000256" key="6">
    <source>
        <dbReference type="ARBA" id="ARBA00022723"/>
    </source>
</evidence>
<dbReference type="RefSeq" id="WP_221289819.1">
    <property type="nucleotide sequence ID" value="NZ_JACHGW010000001.1"/>
</dbReference>
<proteinExistence type="inferred from homology"/>
<dbReference type="Pfam" id="PF01568">
    <property type="entry name" value="Molydop_binding"/>
    <property type="match status" value="1"/>
</dbReference>
<dbReference type="InterPro" id="IPR050123">
    <property type="entry name" value="Prok_molybdopt-oxidoreductase"/>
</dbReference>
<dbReference type="GO" id="GO:0030151">
    <property type="term" value="F:molybdenum ion binding"/>
    <property type="evidence" value="ECO:0007669"/>
    <property type="project" value="InterPro"/>
</dbReference>
<dbReference type="AlphaFoldDB" id="A0A7W9SMH6"/>
<keyword evidence="9" id="KW-0411">Iron-sulfur</keyword>
<evidence type="ECO:0000256" key="4">
    <source>
        <dbReference type="ARBA" id="ARBA00022485"/>
    </source>
</evidence>
<feature type="domain" description="Molybdopterin dinucleotide-binding" evidence="11">
    <location>
        <begin position="642"/>
        <end position="746"/>
    </location>
</feature>
<evidence type="ECO:0000313" key="13">
    <source>
        <dbReference type="Proteomes" id="UP000520814"/>
    </source>
</evidence>
<dbReference type="InterPro" id="IPR006657">
    <property type="entry name" value="MoPterin_dinucl-bd_dom"/>
</dbReference>
<dbReference type="SUPFAM" id="SSF50692">
    <property type="entry name" value="ADC-like"/>
    <property type="match status" value="1"/>
</dbReference>
<evidence type="ECO:0000256" key="3">
    <source>
        <dbReference type="ARBA" id="ARBA00010312"/>
    </source>
</evidence>
<dbReference type="EMBL" id="JACHGW010000001">
    <property type="protein sequence ID" value="MBB6049356.1"/>
    <property type="molecule type" value="Genomic_DNA"/>
</dbReference>
<dbReference type="NCBIfam" id="TIGR01701">
    <property type="entry name" value="Fdhalpha-like"/>
    <property type="match status" value="1"/>
</dbReference>
<dbReference type="PIRSF" id="PIRSF000144">
    <property type="entry name" value="CbbBc"/>
    <property type="match status" value="1"/>
</dbReference>
<feature type="domain" description="Molybdopterin oxidoreductase" evidence="10">
    <location>
        <begin position="123"/>
        <end position="491"/>
    </location>
</feature>
<keyword evidence="4" id="KW-0004">4Fe-4S</keyword>